<evidence type="ECO:0000256" key="2">
    <source>
        <dbReference type="ARBA" id="ARBA00008335"/>
    </source>
</evidence>
<feature type="transmembrane region" description="Helical" evidence="7">
    <location>
        <begin position="194"/>
        <end position="213"/>
    </location>
</feature>
<keyword evidence="10" id="KW-1185">Reference proteome</keyword>
<feature type="transmembrane region" description="Helical" evidence="7">
    <location>
        <begin position="151"/>
        <end position="174"/>
    </location>
</feature>
<feature type="transmembrane region" description="Helical" evidence="7">
    <location>
        <begin position="403"/>
        <end position="427"/>
    </location>
</feature>
<dbReference type="SUPFAM" id="SSF103473">
    <property type="entry name" value="MFS general substrate transporter"/>
    <property type="match status" value="1"/>
</dbReference>
<dbReference type="Proteomes" id="UP000653454">
    <property type="component" value="Unassembled WGS sequence"/>
</dbReference>
<keyword evidence="5 7" id="KW-1133">Transmembrane helix</keyword>
<reference evidence="9" key="1">
    <citation type="submission" date="2020-11" db="EMBL/GenBank/DDBJ databases">
        <authorList>
            <person name="Whiteford S."/>
        </authorList>
    </citation>
    <scope>NUCLEOTIDE SEQUENCE</scope>
</reference>
<feature type="transmembrane region" description="Helical" evidence="7">
    <location>
        <begin position="65"/>
        <end position="84"/>
    </location>
</feature>
<comment type="subcellular location">
    <subcellularLocation>
        <location evidence="1">Membrane</location>
        <topology evidence="1">Multi-pass membrane protein</topology>
    </subcellularLocation>
</comment>
<evidence type="ECO:0000256" key="6">
    <source>
        <dbReference type="ARBA" id="ARBA00023136"/>
    </source>
</evidence>
<feature type="transmembrane region" description="Helical" evidence="7">
    <location>
        <begin position="93"/>
        <end position="112"/>
    </location>
</feature>
<dbReference type="InterPro" id="IPR011701">
    <property type="entry name" value="MFS"/>
</dbReference>
<feature type="transmembrane region" description="Helical" evidence="7">
    <location>
        <begin position="118"/>
        <end position="139"/>
    </location>
</feature>
<dbReference type="InterPro" id="IPR036259">
    <property type="entry name" value="MFS_trans_sf"/>
</dbReference>
<feature type="transmembrane region" description="Helical" evidence="7">
    <location>
        <begin position="25"/>
        <end position="45"/>
    </location>
</feature>
<evidence type="ECO:0000256" key="7">
    <source>
        <dbReference type="SAM" id="Phobius"/>
    </source>
</evidence>
<evidence type="ECO:0000256" key="5">
    <source>
        <dbReference type="ARBA" id="ARBA00022989"/>
    </source>
</evidence>
<gene>
    <name evidence="9" type="ORF">PLXY2_LOCUS14235</name>
</gene>
<organism evidence="9 10">
    <name type="scientific">Plutella xylostella</name>
    <name type="common">Diamondback moth</name>
    <name type="synonym">Plutella maculipennis</name>
    <dbReference type="NCBI Taxonomy" id="51655"/>
    <lineage>
        <taxon>Eukaryota</taxon>
        <taxon>Metazoa</taxon>
        <taxon>Ecdysozoa</taxon>
        <taxon>Arthropoda</taxon>
        <taxon>Hexapoda</taxon>
        <taxon>Insecta</taxon>
        <taxon>Pterygota</taxon>
        <taxon>Neoptera</taxon>
        <taxon>Endopterygota</taxon>
        <taxon>Lepidoptera</taxon>
        <taxon>Glossata</taxon>
        <taxon>Ditrysia</taxon>
        <taxon>Yponomeutoidea</taxon>
        <taxon>Plutellidae</taxon>
        <taxon>Plutella</taxon>
    </lineage>
</organism>
<feature type="transmembrane region" description="Helical" evidence="7">
    <location>
        <begin position="279"/>
        <end position="302"/>
    </location>
</feature>
<evidence type="ECO:0000313" key="10">
    <source>
        <dbReference type="Proteomes" id="UP000653454"/>
    </source>
</evidence>
<evidence type="ECO:0000256" key="3">
    <source>
        <dbReference type="ARBA" id="ARBA00022448"/>
    </source>
</evidence>
<comment type="similarity">
    <text evidence="2">Belongs to the major facilitator superfamily.</text>
</comment>
<evidence type="ECO:0000313" key="9">
    <source>
        <dbReference type="EMBL" id="CAG9135960.1"/>
    </source>
</evidence>
<sequence length="505" mass="55034">MTRDVVEKIPFEEALDRTGYGPYNYFQTATTGLAIVAYALVGFSGTMVVPTSACELGTTPAQQGILAAIPFIGYILGGVVWGYLGDTRGRRRMLLVSLSLAIFFNTLVSLSINWIMMLVLQFLTTIVSTGQYTLAVTLLSESAPMAKRNLVMLLVASTYILSTAAMSGIAIPIIPLKFSYSIPFLGIFWNSWRTLVLVYSAPCVLCLLCVLCLHESPKFLLLKGEEEKAMKILRSIHRINHRNSEEKFQVTGVLPEQNNTTKLEKSRMDIILPLIKTPLLKYTIGLTVLSLCNQISPFIIWFPKIANQFVNIIQNGDGSNQNLCGIIENKDTVLSNIDAAPCSLNVPSLLITIGLSFLTSAGNLILCLVVNYTGRRNLVIFLTLALGVCGVATNLVHNAYGSGVLFLIFCFGLVINGLYLAMAVAFFPTSVRATAVAFVGTLGGVAKFAGTQILNLLLQNHCEAGFYIFGSLFAFSAIVALFLPDDRMVVKAAPRKKSFDCEKTP</sequence>
<accession>A0A8S4G634</accession>
<dbReference type="InterPro" id="IPR005828">
    <property type="entry name" value="MFS_sugar_transport-like"/>
</dbReference>
<dbReference type="PANTHER" id="PTHR23511">
    <property type="entry name" value="SYNAPTIC VESICLE GLYCOPROTEIN 2"/>
    <property type="match status" value="1"/>
</dbReference>
<feature type="transmembrane region" description="Helical" evidence="7">
    <location>
        <begin position="464"/>
        <end position="483"/>
    </location>
</feature>
<evidence type="ECO:0000259" key="8">
    <source>
        <dbReference type="PROSITE" id="PS50850"/>
    </source>
</evidence>
<keyword evidence="4 7" id="KW-0812">Transmembrane</keyword>
<evidence type="ECO:0000256" key="4">
    <source>
        <dbReference type="ARBA" id="ARBA00022692"/>
    </source>
</evidence>
<dbReference type="InterPro" id="IPR020846">
    <property type="entry name" value="MFS_dom"/>
</dbReference>
<dbReference type="Pfam" id="PF07690">
    <property type="entry name" value="MFS_1"/>
    <property type="match status" value="1"/>
</dbReference>
<keyword evidence="3" id="KW-0813">Transport</keyword>
<feature type="transmembrane region" description="Helical" evidence="7">
    <location>
        <begin position="434"/>
        <end position="458"/>
    </location>
</feature>
<evidence type="ECO:0000256" key="1">
    <source>
        <dbReference type="ARBA" id="ARBA00004141"/>
    </source>
</evidence>
<keyword evidence="6 7" id="KW-0472">Membrane</keyword>
<dbReference type="Pfam" id="PF00083">
    <property type="entry name" value="Sugar_tr"/>
    <property type="match status" value="1"/>
</dbReference>
<dbReference type="PANTHER" id="PTHR23511:SF35">
    <property type="entry name" value="MAJOR FACILITATOR SUPERFAMILY (MFS) PROFILE DOMAIN-CONTAINING PROTEIN"/>
    <property type="match status" value="1"/>
</dbReference>
<comment type="caution">
    <text evidence="9">The sequence shown here is derived from an EMBL/GenBank/DDBJ whole genome shotgun (WGS) entry which is preliminary data.</text>
</comment>
<feature type="transmembrane region" description="Helical" evidence="7">
    <location>
        <begin position="378"/>
        <end position="397"/>
    </location>
</feature>
<feature type="domain" description="Major facilitator superfamily (MFS) profile" evidence="8">
    <location>
        <begin position="25"/>
        <end position="488"/>
    </location>
</feature>
<proteinExistence type="inferred from homology"/>
<name>A0A8S4G634_PLUXY</name>
<dbReference type="AlphaFoldDB" id="A0A8S4G634"/>
<dbReference type="GO" id="GO:0016020">
    <property type="term" value="C:membrane"/>
    <property type="evidence" value="ECO:0007669"/>
    <property type="project" value="UniProtKB-SubCell"/>
</dbReference>
<dbReference type="EMBL" id="CAJHNJ030000120">
    <property type="protein sequence ID" value="CAG9135960.1"/>
    <property type="molecule type" value="Genomic_DNA"/>
</dbReference>
<dbReference type="GO" id="GO:0022857">
    <property type="term" value="F:transmembrane transporter activity"/>
    <property type="evidence" value="ECO:0007669"/>
    <property type="project" value="InterPro"/>
</dbReference>
<dbReference type="Gene3D" id="1.20.1250.20">
    <property type="entry name" value="MFS general substrate transporter like domains"/>
    <property type="match status" value="1"/>
</dbReference>
<feature type="transmembrane region" description="Helical" evidence="7">
    <location>
        <begin position="349"/>
        <end position="371"/>
    </location>
</feature>
<protein>
    <submittedName>
        <fullName evidence="9">(diamondback moth) hypothetical protein</fullName>
    </submittedName>
</protein>
<dbReference type="PROSITE" id="PS50850">
    <property type="entry name" value="MFS"/>
    <property type="match status" value="1"/>
</dbReference>